<evidence type="ECO:0000256" key="1">
    <source>
        <dbReference type="SAM" id="MobiDB-lite"/>
    </source>
</evidence>
<protein>
    <submittedName>
        <fullName evidence="2">Peptidase domain-containing protein</fullName>
    </submittedName>
</protein>
<dbReference type="EMBL" id="CP061800">
    <property type="protein sequence ID" value="QTA84911.1"/>
    <property type="molecule type" value="Genomic_DNA"/>
</dbReference>
<evidence type="ECO:0000313" key="3">
    <source>
        <dbReference type="Proteomes" id="UP000663722"/>
    </source>
</evidence>
<gene>
    <name evidence="2" type="ORF">dnm_009140</name>
</gene>
<dbReference type="PANTHER" id="PTHR22939:SF129">
    <property type="entry name" value="SERINE PROTEASE HTRA2, MITOCHONDRIAL"/>
    <property type="match status" value="1"/>
</dbReference>
<organism evidence="2 3">
    <name type="scientific">Desulfonema magnum</name>
    <dbReference type="NCBI Taxonomy" id="45655"/>
    <lineage>
        <taxon>Bacteria</taxon>
        <taxon>Pseudomonadati</taxon>
        <taxon>Thermodesulfobacteriota</taxon>
        <taxon>Desulfobacteria</taxon>
        <taxon>Desulfobacterales</taxon>
        <taxon>Desulfococcaceae</taxon>
        <taxon>Desulfonema</taxon>
    </lineage>
</organism>
<dbReference type="PRINTS" id="PR00834">
    <property type="entry name" value="PROTEASES2C"/>
</dbReference>
<keyword evidence="3" id="KW-1185">Reference proteome</keyword>
<dbReference type="InterPro" id="IPR001940">
    <property type="entry name" value="Peptidase_S1C"/>
</dbReference>
<dbReference type="InterPro" id="IPR043504">
    <property type="entry name" value="Peptidase_S1_PA_chymotrypsin"/>
</dbReference>
<feature type="region of interest" description="Disordered" evidence="1">
    <location>
        <begin position="292"/>
        <end position="320"/>
    </location>
</feature>
<dbReference type="InterPro" id="IPR009003">
    <property type="entry name" value="Peptidase_S1_PA"/>
</dbReference>
<name>A0A975GKN4_9BACT</name>
<dbReference type="Gene3D" id="2.40.10.10">
    <property type="entry name" value="Trypsin-like serine proteases"/>
    <property type="match status" value="2"/>
</dbReference>
<dbReference type="KEGG" id="dmm:dnm_009140"/>
<sequence>MSKMFINYATYIVLILVLAAPGNAHEIVLKDGKIIKTRSCWEENGAIKYERYGGILTIEKKLVEEVIYSEEEPVVSPVKKKFGTILEQQEKLRKERTRSLASDEIFRLCKPAVVIIKCGGAEGTGFFISDDGYILTNYHVIRSHSSIEVHLSSDEVYIANMISSTEKPDAALLKIDRNNMPYLALEKNTIPEEIIGKEVFAIGNPGGLQFSITRGIISQIRTMDDVKYIQTDTPLNPGNSGGPLINKLGNVVGMNTLKRAYSTGLNFAISSDSLFTWVEQYSKFGIVHYAKPSQNSDDEPPRPSQEGPGIFIIPVPGPSW</sequence>
<accession>A0A975GKN4</accession>
<dbReference type="SUPFAM" id="SSF50494">
    <property type="entry name" value="Trypsin-like serine proteases"/>
    <property type="match status" value="1"/>
</dbReference>
<dbReference type="PANTHER" id="PTHR22939">
    <property type="entry name" value="SERINE PROTEASE FAMILY S1C HTRA-RELATED"/>
    <property type="match status" value="1"/>
</dbReference>
<dbReference type="GO" id="GO:0004252">
    <property type="term" value="F:serine-type endopeptidase activity"/>
    <property type="evidence" value="ECO:0007669"/>
    <property type="project" value="InterPro"/>
</dbReference>
<proteinExistence type="predicted"/>
<dbReference type="Pfam" id="PF13365">
    <property type="entry name" value="Trypsin_2"/>
    <property type="match status" value="1"/>
</dbReference>
<dbReference type="RefSeq" id="WP_207681192.1">
    <property type="nucleotide sequence ID" value="NZ_CP061800.1"/>
</dbReference>
<dbReference type="GO" id="GO:0006508">
    <property type="term" value="P:proteolysis"/>
    <property type="evidence" value="ECO:0007669"/>
    <property type="project" value="InterPro"/>
</dbReference>
<evidence type="ECO:0000313" key="2">
    <source>
        <dbReference type="EMBL" id="QTA84911.1"/>
    </source>
</evidence>
<dbReference type="AlphaFoldDB" id="A0A975GKN4"/>
<dbReference type="Proteomes" id="UP000663722">
    <property type="component" value="Chromosome"/>
</dbReference>
<reference evidence="2" key="1">
    <citation type="journal article" date="2021" name="Microb. Physiol.">
        <title>Proteogenomic Insights into the Physiology of Marine, Sulfate-Reducing, Filamentous Desulfonema limicola and Desulfonema magnum.</title>
        <authorList>
            <person name="Schnaars V."/>
            <person name="Wohlbrand L."/>
            <person name="Scheve S."/>
            <person name="Hinrichs C."/>
            <person name="Reinhardt R."/>
            <person name="Rabus R."/>
        </authorList>
    </citation>
    <scope>NUCLEOTIDE SEQUENCE</scope>
    <source>
        <strain evidence="2">4be13</strain>
    </source>
</reference>